<name>A0A975XLU9_9MICC</name>
<accession>A0A975XLU9</accession>
<dbReference type="KEGG" id="asun:KG104_06000"/>
<sequence>MKNTMKAGALLLAGMLALSACGSSDEPASASDSEASASPSPTATLAVGQEQYTADELLAAVEAVNTAQGGTGEVSDDAAFRAYLTDQSLPEDIMVTPAECEGIAGFANFFGDVDQANLASVKLGSDQKLTVVSHPEASALDAQMQDNDGLLGECAEFEMGDEEFTAAGTTERLDVSTGAPQTQAFSLTMTAEGTTLSGLKVSAATGTTNIVLTNSNAADPEEASAQAAELIDAVLAELEK</sequence>
<dbReference type="PROSITE" id="PS51257">
    <property type="entry name" value="PROKAR_LIPOPROTEIN"/>
    <property type="match status" value="1"/>
</dbReference>
<dbReference type="Proteomes" id="UP000680588">
    <property type="component" value="Chromosome"/>
</dbReference>
<reference evidence="3" key="1">
    <citation type="submission" date="2021-06" db="EMBL/GenBank/DDBJ databases">
        <title>Novel species in genus Arthrobacter.</title>
        <authorList>
            <person name="Zhang G."/>
        </authorList>
    </citation>
    <scope>NUCLEOTIDE SEQUENCE</scope>
    <source>
        <strain evidence="3">Zg-ZUI122</strain>
    </source>
</reference>
<feature type="chain" id="PRO_5039724058" description="PknH-like extracellular domain-containing protein" evidence="2">
    <location>
        <begin position="23"/>
        <end position="240"/>
    </location>
</feature>
<protein>
    <recommendedName>
        <fullName evidence="5">PknH-like extracellular domain-containing protein</fullName>
    </recommendedName>
</protein>
<dbReference type="RefSeq" id="WP_207347558.1">
    <property type="nucleotide sequence ID" value="NZ_CP076456.1"/>
</dbReference>
<evidence type="ECO:0000256" key="2">
    <source>
        <dbReference type="SAM" id="SignalP"/>
    </source>
</evidence>
<keyword evidence="2" id="KW-0732">Signal</keyword>
<gene>
    <name evidence="3" type="ORF">KG104_06000</name>
</gene>
<evidence type="ECO:0008006" key="5">
    <source>
        <dbReference type="Google" id="ProtNLM"/>
    </source>
</evidence>
<organism evidence="3 4">
    <name type="scientific">Arthrobacter sunyaminii</name>
    <dbReference type="NCBI Taxonomy" id="2816859"/>
    <lineage>
        <taxon>Bacteria</taxon>
        <taxon>Bacillati</taxon>
        <taxon>Actinomycetota</taxon>
        <taxon>Actinomycetes</taxon>
        <taxon>Micrococcales</taxon>
        <taxon>Micrococcaceae</taxon>
        <taxon>Arthrobacter</taxon>
    </lineage>
</organism>
<evidence type="ECO:0000313" key="4">
    <source>
        <dbReference type="Proteomes" id="UP000680588"/>
    </source>
</evidence>
<dbReference type="EMBL" id="CP076456">
    <property type="protein sequence ID" value="QWQ37299.1"/>
    <property type="molecule type" value="Genomic_DNA"/>
</dbReference>
<feature type="signal peptide" evidence="2">
    <location>
        <begin position="1"/>
        <end position="22"/>
    </location>
</feature>
<keyword evidence="4" id="KW-1185">Reference proteome</keyword>
<proteinExistence type="predicted"/>
<feature type="region of interest" description="Disordered" evidence="1">
    <location>
        <begin position="23"/>
        <end position="43"/>
    </location>
</feature>
<dbReference type="AlphaFoldDB" id="A0A975XLU9"/>
<evidence type="ECO:0000256" key="1">
    <source>
        <dbReference type="SAM" id="MobiDB-lite"/>
    </source>
</evidence>
<evidence type="ECO:0000313" key="3">
    <source>
        <dbReference type="EMBL" id="QWQ37299.1"/>
    </source>
</evidence>